<feature type="transmembrane region" description="Helical" evidence="1">
    <location>
        <begin position="12"/>
        <end position="34"/>
    </location>
</feature>
<keyword evidence="1" id="KW-1133">Transmembrane helix</keyword>
<dbReference type="Proteomes" id="UP001464555">
    <property type="component" value="Unassembled WGS sequence"/>
</dbReference>
<organism evidence="2 3">
    <name type="scientific">Flavobacterium arundinis</name>
    <dbReference type="NCBI Taxonomy" id="3139143"/>
    <lineage>
        <taxon>Bacteria</taxon>
        <taxon>Pseudomonadati</taxon>
        <taxon>Bacteroidota</taxon>
        <taxon>Flavobacteriia</taxon>
        <taxon>Flavobacteriales</taxon>
        <taxon>Flavobacteriaceae</taxon>
        <taxon>Flavobacterium</taxon>
    </lineage>
</organism>
<evidence type="ECO:0000313" key="3">
    <source>
        <dbReference type="Proteomes" id="UP001464555"/>
    </source>
</evidence>
<comment type="caution">
    <text evidence="2">The sequence shown here is derived from an EMBL/GenBank/DDBJ whole genome shotgun (WGS) entry which is preliminary data.</text>
</comment>
<evidence type="ECO:0000313" key="2">
    <source>
        <dbReference type="EMBL" id="MEL1244458.1"/>
    </source>
</evidence>
<gene>
    <name evidence="2" type="ORF">AAEO56_09315</name>
</gene>
<proteinExistence type="predicted"/>
<protein>
    <submittedName>
        <fullName evidence="2">Uncharacterized protein</fullName>
    </submittedName>
</protein>
<dbReference type="RefSeq" id="WP_341696775.1">
    <property type="nucleotide sequence ID" value="NZ_JBBYHR010000004.1"/>
</dbReference>
<name>A0ABU9HWB2_9FLAO</name>
<sequence length="300" mass="36337">MFEFLKNDKVLPVFISAITTVLVFFLTLFTKNFIDTRILRSKLNTEHKFDQRKKIKEVLAKNKVHLLIACEDFNYRMWNFENNYNQNWLNVQRVDYLNTDRYYFHSFIYRFLAVFAWTKKIQKEMIYLDTTIATRDDLDFIKFLNVFQCMFCDLTFMEGLQANADGSDHFYKNTFDKYAYCLITDDGIKSYSEYIKDLSNNNELLDDLFVYFEGMSPLESRKRWDRFHLFHLSILIFLNKYGYDYQKTGSKKIKYILEHPKRSDYLPNFFNLLKDYCLDRNNKVIEIQKISGLKKGWFPF</sequence>
<keyword evidence="1" id="KW-0472">Membrane</keyword>
<evidence type="ECO:0000256" key="1">
    <source>
        <dbReference type="SAM" id="Phobius"/>
    </source>
</evidence>
<keyword evidence="3" id="KW-1185">Reference proteome</keyword>
<reference evidence="2 3" key="1">
    <citation type="submission" date="2024-04" db="EMBL/GenBank/DDBJ databases">
        <title>Flavobacterium sp. DGU11 16S ribosomal RNA gene Genome sequencing and assembly.</title>
        <authorList>
            <person name="Park S."/>
        </authorList>
    </citation>
    <scope>NUCLEOTIDE SEQUENCE [LARGE SCALE GENOMIC DNA]</scope>
    <source>
        <strain evidence="2 3">DGU11</strain>
    </source>
</reference>
<keyword evidence="1" id="KW-0812">Transmembrane</keyword>
<dbReference type="EMBL" id="JBBYHR010000004">
    <property type="protein sequence ID" value="MEL1244458.1"/>
    <property type="molecule type" value="Genomic_DNA"/>
</dbReference>
<accession>A0ABU9HWB2</accession>